<gene>
    <name evidence="2" type="ORF">L21SP2_2364</name>
</gene>
<sequence length="577" mass="66566">MSEDNQIASHSQRRRPHGLQDIIRNRRRLKHRPGDNSLLNYILFDYWKIRKFAASTGLIVSLPLFRLRIAAKPAQNMEQSIIQQLTIPLTARLGVILDSAWKYVNKYDYNLIVLLQNLCRETEKIRFLNMNTASRHSLEGLKHLEPHLLVYYHSPQLVRKTLDVLSYLHDRMEEVKFSQRETRALVEQLIMFNRIHPSLSQLVLAANMVSSRRYLSMKDLINPLDEPLVSEWEFDVDEVRSAAIKSYIDGLDKSLASVYAGYRSMYRMRYFLPRLDPQTPDLSQLQRFITGIIGPERKGRYSDTYSNIPSYVLDFSNLFQQNFEALLCRDVITSESRKRRIFSELVFSDFFSRLRYNIDQLERIRTQVPFFQILRYMELTNSRRRISSYVEPAGSNETQLLNLIAENLNIFSGMKDRLFSIIHVFADLRGPVQNQAEDGNPDSPGAVTGGENTGAGPNASDIDGNGLAESLEDSAEDVRGQATGNREALRHRQELIRDDNWTGGKTVQEALRSALVLINLYLYEMQEGSVLAELEEESNLRKKIQDLLTMSYRISTPEQITRLKQKYPLDDGAEQNG</sequence>
<dbReference type="AlphaFoldDB" id="V5WIQ2"/>
<proteinExistence type="predicted"/>
<protein>
    <submittedName>
        <fullName evidence="2">Uncharacterized protein</fullName>
    </submittedName>
</protein>
<accession>V5WIQ2</accession>
<dbReference type="HOGENOM" id="CLU_472416_0_0_12"/>
<evidence type="ECO:0000256" key="1">
    <source>
        <dbReference type="SAM" id="MobiDB-lite"/>
    </source>
</evidence>
<reference evidence="2 3" key="1">
    <citation type="journal article" date="2015" name="Stand. Genomic Sci.">
        <title>Complete genome sequence and description of Salinispira pacifica gen. nov., sp. nov., a novel spirochaete isolated form a hypersaline microbial mat.</title>
        <authorList>
            <person name="Ben Hania W."/>
            <person name="Joseph M."/>
            <person name="Schumann P."/>
            <person name="Bunk B."/>
            <person name="Fiebig A."/>
            <person name="Sproer C."/>
            <person name="Klenk H.P."/>
            <person name="Fardeau M.L."/>
            <person name="Spring S."/>
        </authorList>
    </citation>
    <scope>NUCLEOTIDE SEQUENCE [LARGE SCALE GENOMIC DNA]</scope>
    <source>
        <strain evidence="2 3">L21-RPul-D2</strain>
    </source>
</reference>
<dbReference type="STRING" id="1307761.L21SP2_2364"/>
<keyword evidence="3" id="KW-1185">Reference proteome</keyword>
<dbReference type="EMBL" id="CP006939">
    <property type="protein sequence ID" value="AHC15717.1"/>
    <property type="molecule type" value="Genomic_DNA"/>
</dbReference>
<name>V5WIQ2_9SPIO</name>
<evidence type="ECO:0000313" key="3">
    <source>
        <dbReference type="Proteomes" id="UP000018680"/>
    </source>
</evidence>
<organism evidence="2 3">
    <name type="scientific">Salinispira pacifica</name>
    <dbReference type="NCBI Taxonomy" id="1307761"/>
    <lineage>
        <taxon>Bacteria</taxon>
        <taxon>Pseudomonadati</taxon>
        <taxon>Spirochaetota</taxon>
        <taxon>Spirochaetia</taxon>
        <taxon>Spirochaetales</taxon>
        <taxon>Spirochaetaceae</taxon>
        <taxon>Salinispira</taxon>
    </lineage>
</organism>
<evidence type="ECO:0000313" key="2">
    <source>
        <dbReference type="EMBL" id="AHC15717.1"/>
    </source>
</evidence>
<dbReference type="OrthoDB" id="9908975at2"/>
<dbReference type="KEGG" id="slr:L21SP2_2364"/>
<feature type="region of interest" description="Disordered" evidence="1">
    <location>
        <begin position="433"/>
        <end position="486"/>
    </location>
</feature>
<dbReference type="Proteomes" id="UP000018680">
    <property type="component" value="Chromosome"/>
</dbReference>
<dbReference type="RefSeq" id="WP_024268621.1">
    <property type="nucleotide sequence ID" value="NC_023035.1"/>
</dbReference>